<dbReference type="RefSeq" id="WP_337097605.1">
    <property type="nucleotide sequence ID" value="NZ_JAPYKO010000055.1"/>
</dbReference>
<evidence type="ECO:0000313" key="3">
    <source>
        <dbReference type="Proteomes" id="UP001366503"/>
    </source>
</evidence>
<keyword evidence="1" id="KW-0175">Coiled coil</keyword>
<evidence type="ECO:0000313" key="2">
    <source>
        <dbReference type="EMBL" id="MEI9406968.1"/>
    </source>
</evidence>
<reference evidence="2 3" key="1">
    <citation type="submission" date="2022-12" db="EMBL/GenBank/DDBJ databases">
        <authorList>
            <person name="Muema E."/>
        </authorList>
    </citation>
    <scope>NUCLEOTIDE SEQUENCE [LARGE SCALE GENOMIC DNA]</scope>
    <source>
        <strain evidence="3">1330</strain>
    </source>
</reference>
<protein>
    <recommendedName>
        <fullName evidence="4">HEAT repeat domain-containing protein</fullName>
    </recommendedName>
</protein>
<dbReference type="EMBL" id="JAPYKO010000055">
    <property type="protein sequence ID" value="MEI9406968.1"/>
    <property type="molecule type" value="Genomic_DNA"/>
</dbReference>
<name>A0ABU8KPN6_9HYPH</name>
<dbReference type="InterPro" id="IPR016024">
    <property type="entry name" value="ARM-type_fold"/>
</dbReference>
<sequence>MRSDDRIEEAIAGGKRNAEVMELVGNWCAHARAKRMGGVGMIEQMTGLPISHFSMECDHAPGGGIAAWDFGESALDFYDRNCTSCTKRKPVGLPNLSKLVTERAQARKIAAGREQVELERLARELEERAQARQLLRKQVDAVNQSLIDDLDTFDRKHEDVDRKRLSEAAKLAPERIDRKLLDLLFNQSGATTSLALVALEVASHVVPNERRTVLLAQRLFSSGADGRTAANVLIANLETMNDGDLVDLVPAAAELACPDRERFGGAKPHSSPKLFLAMWKANPEAVHAGIGRLLDRKTVPSSQLAGRAMGLIIEYDSGAAKTFVREAASRYVRAHQLLPDLDRYENLGDLAGAIDLILTLEPEALDAVLQDLAIGANVEAQRNIASIYAEAWRDRLRGKKDKPHPEPRLRLGLDRLIWLPAKMFDSDVLRTVSGAFRNPPNEVEALLEQHTDKLIGAALLLDETVADKKRSQSDATPLSQQIEWQNLSSAAYEVIEQFLKAAAKVSKTEDAKAKYIAAIQAIPEERAMLRGVATKSAMKMAESVEGLKAVLPTLYSGLVGASVLGRAHAAMALADIPSRGKQNLPALVYEAFCVLLLDQFVAVHKSAVRTLSRISLPEDLKTRAALALFHLVSAYSGAEKDDRFLLECVDRLARLADHLPDPDKLREFLCLATLKSDPVFVRSEVRALRFSLGKSENFPLIVAHVLPQHTGSLNGHDLEADLIQTMTPAAILKHKDRLAEVANEIAERSMWLSTMITDSLYRAGAREEAAALLDSMATAFGTSVKDKQRALFVGFPLLAYKMEAALAAGNDAAWATLAGEWDAQVTAQRALLEDKRARDSRSRFSFPH</sequence>
<accession>A0ABU8KPN6</accession>
<comment type="caution">
    <text evidence="2">The sequence shown here is derived from an EMBL/GenBank/DDBJ whole genome shotgun (WGS) entry which is preliminary data.</text>
</comment>
<gene>
    <name evidence="2" type="ORF">O7A05_33205</name>
</gene>
<feature type="coiled-coil region" evidence="1">
    <location>
        <begin position="108"/>
        <end position="138"/>
    </location>
</feature>
<evidence type="ECO:0008006" key="4">
    <source>
        <dbReference type="Google" id="ProtNLM"/>
    </source>
</evidence>
<dbReference type="SUPFAM" id="SSF48371">
    <property type="entry name" value="ARM repeat"/>
    <property type="match status" value="1"/>
</dbReference>
<dbReference type="Proteomes" id="UP001366503">
    <property type="component" value="Unassembled WGS sequence"/>
</dbReference>
<proteinExistence type="predicted"/>
<organism evidence="2 3">
    <name type="scientific">Mesorhizobium argentiipisi</name>
    <dbReference type="NCBI Taxonomy" id="3015175"/>
    <lineage>
        <taxon>Bacteria</taxon>
        <taxon>Pseudomonadati</taxon>
        <taxon>Pseudomonadota</taxon>
        <taxon>Alphaproteobacteria</taxon>
        <taxon>Hyphomicrobiales</taxon>
        <taxon>Phyllobacteriaceae</taxon>
        <taxon>Mesorhizobium</taxon>
    </lineage>
</organism>
<keyword evidence="3" id="KW-1185">Reference proteome</keyword>
<evidence type="ECO:0000256" key="1">
    <source>
        <dbReference type="SAM" id="Coils"/>
    </source>
</evidence>